<protein>
    <submittedName>
        <fullName evidence="2">Uncharacterized protein</fullName>
    </submittedName>
</protein>
<evidence type="ECO:0000313" key="2">
    <source>
        <dbReference type="EMBL" id="EDY20864.1"/>
    </source>
</evidence>
<organism evidence="2 3">
    <name type="scientific">Chthoniobacter flavus Ellin428</name>
    <dbReference type="NCBI Taxonomy" id="497964"/>
    <lineage>
        <taxon>Bacteria</taxon>
        <taxon>Pseudomonadati</taxon>
        <taxon>Verrucomicrobiota</taxon>
        <taxon>Spartobacteria</taxon>
        <taxon>Chthoniobacterales</taxon>
        <taxon>Chthoniobacteraceae</taxon>
        <taxon>Chthoniobacter</taxon>
    </lineage>
</organism>
<keyword evidence="3" id="KW-1185">Reference proteome</keyword>
<evidence type="ECO:0000256" key="1">
    <source>
        <dbReference type="SAM" id="Phobius"/>
    </source>
</evidence>
<gene>
    <name evidence="2" type="ORF">CfE428DRAFT_1157</name>
</gene>
<dbReference type="AlphaFoldDB" id="B4CX66"/>
<proteinExistence type="predicted"/>
<dbReference type="InParanoid" id="B4CX66"/>
<accession>B4CX66</accession>
<keyword evidence="1" id="KW-0812">Transmembrane</keyword>
<dbReference type="Proteomes" id="UP000005824">
    <property type="component" value="Unassembled WGS sequence"/>
</dbReference>
<dbReference type="RefSeq" id="WP_006978483.1">
    <property type="nucleotide sequence ID" value="NZ_ABVL01000003.1"/>
</dbReference>
<name>B4CX66_9BACT</name>
<keyword evidence="1" id="KW-1133">Transmembrane helix</keyword>
<comment type="caution">
    <text evidence="2">The sequence shown here is derived from an EMBL/GenBank/DDBJ whole genome shotgun (WGS) entry which is preliminary data.</text>
</comment>
<keyword evidence="1" id="KW-0472">Membrane</keyword>
<evidence type="ECO:0000313" key="3">
    <source>
        <dbReference type="Proteomes" id="UP000005824"/>
    </source>
</evidence>
<feature type="transmembrane region" description="Helical" evidence="1">
    <location>
        <begin position="32"/>
        <end position="52"/>
    </location>
</feature>
<reference evidence="2 3" key="1">
    <citation type="journal article" date="2011" name="J. Bacteriol.">
        <title>Genome sequence of Chthoniobacter flavus Ellin428, an aerobic heterotrophic soil bacterium.</title>
        <authorList>
            <person name="Kant R."/>
            <person name="van Passel M.W."/>
            <person name="Palva A."/>
            <person name="Lucas S."/>
            <person name="Lapidus A."/>
            <person name="Glavina Del Rio T."/>
            <person name="Dalin E."/>
            <person name="Tice H."/>
            <person name="Bruce D."/>
            <person name="Goodwin L."/>
            <person name="Pitluck S."/>
            <person name="Larimer F.W."/>
            <person name="Land M.L."/>
            <person name="Hauser L."/>
            <person name="Sangwan P."/>
            <person name="de Vos W.M."/>
            <person name="Janssen P.H."/>
            <person name="Smidt H."/>
        </authorList>
    </citation>
    <scope>NUCLEOTIDE SEQUENCE [LARGE SCALE GENOMIC DNA]</scope>
    <source>
        <strain evidence="2 3">Ellin428</strain>
    </source>
</reference>
<dbReference type="EMBL" id="ABVL01000003">
    <property type="protein sequence ID" value="EDY20864.1"/>
    <property type="molecule type" value="Genomic_DNA"/>
</dbReference>
<sequence length="69" mass="7677" precursor="true">MKHYSLAILLHGAVLLPFAVTAAFLIFFGQYVAAALFSFLPALIVVGIWWFLVRADGGATFRPENHRQD</sequence>